<dbReference type="PANTHER" id="PTHR13011:SF2">
    <property type="entry name" value="TRANSCRIPTION INITIATION FACTOR IIF SUBUNIT ALPHA"/>
    <property type="match status" value="1"/>
</dbReference>
<sequence length="172" mass="19503">MQEYTDRVDTAAEKTFSIDRFDFGLPPLSKNGNAGKNRWSFRKEGMQGRQLTCNMRENTTTGSHGFWRMRQVNISIKAKLRACSLQPLHILYIDDAGQGVPRYSVGSWNSLGAALLILSDDHYNFPMCFAQYKQLMLEEAEEEMSRSSASGYERWMMKVAANGAAYFGCEEA</sequence>
<organism evidence="2 3">
    <name type="scientific">Eragrostis curvula</name>
    <name type="common">weeping love grass</name>
    <dbReference type="NCBI Taxonomy" id="38414"/>
    <lineage>
        <taxon>Eukaryota</taxon>
        <taxon>Viridiplantae</taxon>
        <taxon>Streptophyta</taxon>
        <taxon>Embryophyta</taxon>
        <taxon>Tracheophyta</taxon>
        <taxon>Spermatophyta</taxon>
        <taxon>Magnoliopsida</taxon>
        <taxon>Liliopsida</taxon>
        <taxon>Poales</taxon>
        <taxon>Poaceae</taxon>
        <taxon>PACMAD clade</taxon>
        <taxon>Chloridoideae</taxon>
        <taxon>Eragrostideae</taxon>
        <taxon>Eragrostidinae</taxon>
        <taxon>Eragrostis</taxon>
    </lineage>
</organism>
<proteinExistence type="inferred from homology"/>
<comment type="similarity">
    <text evidence="1">Belongs to the TFIIF alpha subunit family.</text>
</comment>
<dbReference type="AlphaFoldDB" id="A0A5J9UKZ6"/>
<dbReference type="InterPro" id="IPR008851">
    <property type="entry name" value="TFIIF-alpha"/>
</dbReference>
<dbReference type="GO" id="GO:0005674">
    <property type="term" value="C:transcription factor TFIIF complex"/>
    <property type="evidence" value="ECO:0007669"/>
    <property type="project" value="TreeGrafter"/>
</dbReference>
<dbReference type="Pfam" id="PF05793">
    <property type="entry name" value="TFIIF_alpha"/>
    <property type="match status" value="1"/>
</dbReference>
<keyword evidence="1" id="KW-0539">Nucleus</keyword>
<comment type="subcellular location">
    <subcellularLocation>
        <location evidence="1">Nucleus</location>
    </subcellularLocation>
</comment>
<reference evidence="2 3" key="1">
    <citation type="journal article" date="2019" name="Sci. Rep.">
        <title>A high-quality genome of Eragrostis curvula grass provides insights into Poaceae evolution and supports new strategies to enhance forage quality.</title>
        <authorList>
            <person name="Carballo J."/>
            <person name="Santos B.A.C.M."/>
            <person name="Zappacosta D."/>
            <person name="Garbus I."/>
            <person name="Selva J.P."/>
            <person name="Gallo C.A."/>
            <person name="Diaz A."/>
            <person name="Albertini E."/>
            <person name="Caccamo M."/>
            <person name="Echenique V."/>
        </authorList>
    </citation>
    <scope>NUCLEOTIDE SEQUENCE [LARGE SCALE GENOMIC DNA]</scope>
    <source>
        <strain evidence="3">cv. Victoria</strain>
        <tissue evidence="2">Leaf</tissue>
    </source>
</reference>
<name>A0A5J9UKZ6_9POAL</name>
<dbReference type="GO" id="GO:0003677">
    <property type="term" value="F:DNA binding"/>
    <property type="evidence" value="ECO:0007669"/>
    <property type="project" value="UniProtKB-KW"/>
</dbReference>
<dbReference type="GO" id="GO:0006367">
    <property type="term" value="P:transcription initiation at RNA polymerase II promoter"/>
    <property type="evidence" value="ECO:0007669"/>
    <property type="project" value="InterPro"/>
</dbReference>
<protein>
    <recommendedName>
        <fullName evidence="1">Transcription initiation factor IIF subunit alpha</fullName>
    </recommendedName>
</protein>
<dbReference type="GO" id="GO:0032968">
    <property type="term" value="P:positive regulation of transcription elongation by RNA polymerase II"/>
    <property type="evidence" value="ECO:0007669"/>
    <property type="project" value="InterPro"/>
</dbReference>
<dbReference type="EMBL" id="RWGY01000013">
    <property type="protein sequence ID" value="TVU24483.1"/>
    <property type="molecule type" value="Genomic_DNA"/>
</dbReference>
<dbReference type="PANTHER" id="PTHR13011">
    <property type="entry name" value="TFIIF-ALPHA"/>
    <property type="match status" value="1"/>
</dbReference>
<dbReference type="Proteomes" id="UP000324897">
    <property type="component" value="Chromosome 2"/>
</dbReference>
<dbReference type="Gramene" id="TVU24483">
    <property type="protein sequence ID" value="TVU24483"/>
    <property type="gene ID" value="EJB05_26925"/>
</dbReference>
<gene>
    <name evidence="2" type="ORF">EJB05_26925</name>
</gene>
<evidence type="ECO:0000256" key="1">
    <source>
        <dbReference type="RuleBase" id="RU366044"/>
    </source>
</evidence>
<dbReference type="GO" id="GO:0001096">
    <property type="term" value="F:TFIIF-class transcription factor complex binding"/>
    <property type="evidence" value="ECO:0007669"/>
    <property type="project" value="TreeGrafter"/>
</dbReference>
<feature type="non-terminal residue" evidence="2">
    <location>
        <position position="1"/>
    </location>
</feature>
<dbReference type="GO" id="GO:0016251">
    <property type="term" value="F:RNA polymerase II general transcription initiation factor activity"/>
    <property type="evidence" value="ECO:0007669"/>
    <property type="project" value="TreeGrafter"/>
</dbReference>
<dbReference type="OrthoDB" id="76676at2759"/>
<keyword evidence="1" id="KW-0805">Transcription regulation</keyword>
<comment type="caution">
    <text evidence="2">The sequence shown here is derived from an EMBL/GenBank/DDBJ whole genome shotgun (WGS) entry which is preliminary data.</text>
</comment>
<evidence type="ECO:0000313" key="3">
    <source>
        <dbReference type="Proteomes" id="UP000324897"/>
    </source>
</evidence>
<accession>A0A5J9UKZ6</accession>
<comment type="function">
    <text evidence="1">TFIIF is a general transcription initiation factor that binds to RNA polymerase II and helps to recruit it to the initiation complex in collaboration with TFIIB. It promotes transcription elongation.</text>
</comment>
<keyword evidence="3" id="KW-1185">Reference proteome</keyword>
<evidence type="ECO:0000313" key="2">
    <source>
        <dbReference type="EMBL" id="TVU24483.1"/>
    </source>
</evidence>
<keyword evidence="1" id="KW-0238">DNA-binding</keyword>
<keyword evidence="1" id="KW-0804">Transcription</keyword>